<dbReference type="AlphaFoldDB" id="A0A2G9LJL1"/>
<dbReference type="EMBL" id="PCUF01000006">
    <property type="protein sequence ID" value="PIN66733.1"/>
    <property type="molecule type" value="Genomic_DNA"/>
</dbReference>
<dbReference type="InterPro" id="IPR005225">
    <property type="entry name" value="Small_GTP-bd"/>
</dbReference>
<dbReference type="InterPro" id="IPR050100">
    <property type="entry name" value="TRAFAC_GTPase_members"/>
</dbReference>
<dbReference type="EC" id="3.6.5.3" evidence="6"/>
<dbReference type="InterPro" id="IPR027417">
    <property type="entry name" value="P-loop_NTPase"/>
</dbReference>
<feature type="domain" description="Tr-type G" evidence="5">
    <location>
        <begin position="5"/>
        <end position="219"/>
    </location>
</feature>
<dbReference type="SUPFAM" id="SSF50465">
    <property type="entry name" value="EF-Tu/eEF-1alpha/eIF2-gamma C-terminal domain"/>
    <property type="match status" value="1"/>
</dbReference>
<evidence type="ECO:0000256" key="3">
    <source>
        <dbReference type="ARBA" id="ARBA00022741"/>
    </source>
</evidence>
<organism evidence="6 7">
    <name type="scientific">Huberarchaeum crystalense</name>
    <dbReference type="NCBI Taxonomy" id="2014257"/>
    <lineage>
        <taxon>Archaea</taxon>
        <taxon>Candidatus Huberarchaeota</taxon>
        <taxon>Candidatus Huberarchaeia</taxon>
        <taxon>Candidatus Huberarchaeales</taxon>
        <taxon>Candidatus Huberarchaeaceae</taxon>
        <taxon>Candidatus Huberarchaeum</taxon>
    </lineage>
</organism>
<dbReference type="GO" id="GO:0005525">
    <property type="term" value="F:GTP binding"/>
    <property type="evidence" value="ECO:0007669"/>
    <property type="project" value="UniProtKB-KW"/>
</dbReference>
<dbReference type="InterPro" id="IPR000795">
    <property type="entry name" value="T_Tr_GTP-bd_dom"/>
</dbReference>
<keyword evidence="6" id="KW-0648">Protein biosynthesis</keyword>
<keyword evidence="3" id="KW-0547">Nucleotide-binding</keyword>
<dbReference type="FunFam" id="2.40.30.10:FF:000020">
    <property type="entry name" value="Translation elongation factor EF-1"/>
    <property type="match status" value="1"/>
</dbReference>
<evidence type="ECO:0000256" key="4">
    <source>
        <dbReference type="ARBA" id="ARBA00023134"/>
    </source>
</evidence>
<reference evidence="6 7" key="1">
    <citation type="submission" date="2017-09" db="EMBL/GenBank/DDBJ databases">
        <title>Depth-based differentiation of microbial function through sediment-hosted aquifers and enrichment of novel symbionts in the deep terrestrial subsurface.</title>
        <authorList>
            <person name="Probst A.J."/>
            <person name="Ladd B."/>
            <person name="Jarett J.K."/>
            <person name="Geller-Mcgrath D.E."/>
            <person name="Sieber C.M."/>
            <person name="Emerson J.B."/>
            <person name="Anantharaman K."/>
            <person name="Thomas B.C."/>
            <person name="Malmstrom R."/>
            <person name="Stieglmeier M."/>
            <person name="Klingl A."/>
            <person name="Woyke T."/>
            <person name="Ryan C.M."/>
            <person name="Banfield J.F."/>
        </authorList>
    </citation>
    <scope>NUCLEOTIDE SEQUENCE [LARGE SCALE GENOMIC DNA]</scope>
    <source>
        <strain evidence="6">CG18_big_fil_WC_8_21_14_2_50_31_19</strain>
    </source>
</reference>
<accession>A0A2G9LJL1</accession>
<evidence type="ECO:0000256" key="1">
    <source>
        <dbReference type="ARBA" id="ARBA00004496"/>
    </source>
</evidence>
<dbReference type="InterPro" id="IPR009000">
    <property type="entry name" value="Transl_B-barrel_sf"/>
</dbReference>
<dbReference type="CDD" id="cd03693">
    <property type="entry name" value="EF1_alpha_II"/>
    <property type="match status" value="1"/>
</dbReference>
<dbReference type="Pfam" id="PF22594">
    <property type="entry name" value="GTP-eEF1A_C"/>
    <property type="match status" value="1"/>
</dbReference>
<dbReference type="NCBIfam" id="NF008969">
    <property type="entry name" value="PRK12317.1"/>
    <property type="match status" value="1"/>
</dbReference>
<keyword evidence="6" id="KW-0251">Elongation factor</keyword>
<dbReference type="Proteomes" id="UP000229789">
    <property type="component" value="Unassembled WGS sequence"/>
</dbReference>
<dbReference type="InterPro" id="IPR009001">
    <property type="entry name" value="Transl_elong_EF1A/Init_IF2_C"/>
</dbReference>
<dbReference type="Gene3D" id="3.40.50.300">
    <property type="entry name" value="P-loop containing nucleotide triphosphate hydrolases"/>
    <property type="match status" value="1"/>
</dbReference>
<dbReference type="GO" id="GO:0003746">
    <property type="term" value="F:translation elongation factor activity"/>
    <property type="evidence" value="ECO:0007669"/>
    <property type="project" value="UniProtKB-KW"/>
</dbReference>
<comment type="subcellular location">
    <subcellularLocation>
        <location evidence="1">Cytoplasm</location>
    </subcellularLocation>
</comment>
<keyword evidence="4" id="KW-0342">GTP-binding</keyword>
<dbReference type="GO" id="GO:0005737">
    <property type="term" value="C:cytoplasm"/>
    <property type="evidence" value="ECO:0007669"/>
    <property type="project" value="UniProtKB-SubCell"/>
</dbReference>
<dbReference type="Pfam" id="PF03144">
    <property type="entry name" value="GTP_EFTU_D2"/>
    <property type="match status" value="1"/>
</dbReference>
<evidence type="ECO:0000313" key="7">
    <source>
        <dbReference type="Proteomes" id="UP000229789"/>
    </source>
</evidence>
<evidence type="ECO:0000313" key="6">
    <source>
        <dbReference type="EMBL" id="PIN66733.1"/>
    </source>
</evidence>
<dbReference type="Gene3D" id="2.40.30.10">
    <property type="entry name" value="Translation factors"/>
    <property type="match status" value="2"/>
</dbReference>
<dbReference type="CDD" id="cd01883">
    <property type="entry name" value="EF1_alpha"/>
    <property type="match status" value="1"/>
</dbReference>
<keyword evidence="2" id="KW-0963">Cytoplasm</keyword>
<sequence>MMAEKPHINIITIGHVDAGKSTLSGRLLYELGQITEQEMEKLKKAATSLGKDTFSFAYAMDTEGEERQRGLTINIRHKKFETDKYYFTLIDAPGHKDFIKNMITGVSQADVAMLILDAVKGIELQTKEHLVLTKTNGVNQLIVVVNKMDSANFSEEQFNKIKTDISQYLKLVGFKIEEVPFIPISAWTGENVTMPSTKMPWYAGKTLIQTINDIKEPQRSVDKHFRMPIQDVYTITGVGMVVVGKILSGTIIPNTKVMVVPGGVIGEVKSIEMHHQQIPKAIPGYNVGLNLKGVEKNQIHRGSVLCDVASPVVVPKVVKARIAIIELSTVIAAGYSPVCHSQTNQAPIKIRKILQRIDPATGQVAEENPQTIKKGDIAIVEMELLKPFILEKATDNVELSRFSLRDSGSTIGAGNVLDIIEVWASEKEKK</sequence>
<evidence type="ECO:0000256" key="2">
    <source>
        <dbReference type="ARBA" id="ARBA00022490"/>
    </source>
</evidence>
<dbReference type="GO" id="GO:0003924">
    <property type="term" value="F:GTPase activity"/>
    <property type="evidence" value="ECO:0007669"/>
    <property type="project" value="InterPro"/>
</dbReference>
<dbReference type="InterPro" id="IPR004161">
    <property type="entry name" value="EFTu-like_2"/>
</dbReference>
<comment type="caution">
    <text evidence="6">The sequence shown here is derived from an EMBL/GenBank/DDBJ whole genome shotgun (WGS) entry which is preliminary data.</text>
</comment>
<dbReference type="InterPro" id="IPR054696">
    <property type="entry name" value="GTP-eEF1A_C"/>
</dbReference>
<protein>
    <submittedName>
        <fullName evidence="6">Elongation factor 1-alpha</fullName>
        <ecNumber evidence="6">3.6.5.3</ecNumber>
    </submittedName>
</protein>
<dbReference type="PROSITE" id="PS51722">
    <property type="entry name" value="G_TR_2"/>
    <property type="match status" value="1"/>
</dbReference>
<dbReference type="NCBIfam" id="TIGR00231">
    <property type="entry name" value="small_GTP"/>
    <property type="match status" value="1"/>
</dbReference>
<dbReference type="SUPFAM" id="SSF52540">
    <property type="entry name" value="P-loop containing nucleoside triphosphate hydrolases"/>
    <property type="match status" value="1"/>
</dbReference>
<evidence type="ECO:0000259" key="5">
    <source>
        <dbReference type="PROSITE" id="PS51722"/>
    </source>
</evidence>
<dbReference type="SUPFAM" id="SSF50447">
    <property type="entry name" value="Translation proteins"/>
    <property type="match status" value="1"/>
</dbReference>
<name>A0A2G9LJL1_HUBC1</name>
<dbReference type="Pfam" id="PF00009">
    <property type="entry name" value="GTP_EFTU"/>
    <property type="match status" value="1"/>
</dbReference>
<gene>
    <name evidence="6" type="primary">tuf</name>
    <name evidence="6" type="synonym">ef1a</name>
    <name evidence="6" type="ORF">COW69_00635</name>
</gene>
<dbReference type="PANTHER" id="PTHR23115">
    <property type="entry name" value="TRANSLATION FACTOR"/>
    <property type="match status" value="1"/>
</dbReference>
<keyword evidence="6" id="KW-0378">Hydrolase</keyword>
<dbReference type="PRINTS" id="PR00315">
    <property type="entry name" value="ELONGATNFCT"/>
</dbReference>
<proteinExistence type="predicted"/>